<dbReference type="EMBL" id="JANBOH010000161">
    <property type="protein sequence ID" value="KAJ1644493.1"/>
    <property type="molecule type" value="Genomic_DNA"/>
</dbReference>
<gene>
    <name evidence="3" type="ORF">LPJ64_003831</name>
</gene>
<proteinExistence type="predicted"/>
<evidence type="ECO:0000256" key="1">
    <source>
        <dbReference type="SAM" id="MobiDB-lite"/>
    </source>
</evidence>
<keyword evidence="4" id="KW-1185">Reference proteome</keyword>
<comment type="caution">
    <text evidence="3">The sequence shown here is derived from an EMBL/GenBank/DDBJ whole genome shotgun (WGS) entry which is preliminary data.</text>
</comment>
<organism evidence="3 4">
    <name type="scientific">Coemansia asiatica</name>
    <dbReference type="NCBI Taxonomy" id="1052880"/>
    <lineage>
        <taxon>Eukaryota</taxon>
        <taxon>Fungi</taxon>
        <taxon>Fungi incertae sedis</taxon>
        <taxon>Zoopagomycota</taxon>
        <taxon>Kickxellomycotina</taxon>
        <taxon>Kickxellomycetes</taxon>
        <taxon>Kickxellales</taxon>
        <taxon>Kickxellaceae</taxon>
        <taxon>Coemansia</taxon>
    </lineage>
</organism>
<sequence>MNLIKSALVFAFPLVTSAASTAPELSALSMVSGLDIAEASQVGRISMQRSPMSKLPPVRQPPPIPTATAQGYVDDYEPKASASPSTTSSSSYDYSFGVALSGYDGSITHYYVSYSDPYVSGAVGVGHTDPTPTPESKPVEGIVCDKNFPSLLSGLHLDLGLRLNLMLIGINACVAL</sequence>
<evidence type="ECO:0000256" key="2">
    <source>
        <dbReference type="SAM" id="SignalP"/>
    </source>
</evidence>
<evidence type="ECO:0000313" key="4">
    <source>
        <dbReference type="Proteomes" id="UP001145021"/>
    </source>
</evidence>
<feature type="region of interest" description="Disordered" evidence="1">
    <location>
        <begin position="51"/>
        <end position="70"/>
    </location>
</feature>
<protein>
    <submittedName>
        <fullName evidence="3">Uncharacterized protein</fullName>
    </submittedName>
</protein>
<dbReference type="AlphaFoldDB" id="A0A9W8CIF1"/>
<reference evidence="3" key="1">
    <citation type="submission" date="2022-07" db="EMBL/GenBank/DDBJ databases">
        <title>Phylogenomic reconstructions and comparative analyses of Kickxellomycotina fungi.</title>
        <authorList>
            <person name="Reynolds N.K."/>
            <person name="Stajich J.E."/>
            <person name="Barry K."/>
            <person name="Grigoriev I.V."/>
            <person name="Crous P."/>
            <person name="Smith M.E."/>
        </authorList>
    </citation>
    <scope>NUCLEOTIDE SEQUENCE</scope>
    <source>
        <strain evidence="3">NBRC 105413</strain>
    </source>
</reference>
<feature type="chain" id="PRO_5040821249" evidence="2">
    <location>
        <begin position="19"/>
        <end position="176"/>
    </location>
</feature>
<feature type="signal peptide" evidence="2">
    <location>
        <begin position="1"/>
        <end position="18"/>
    </location>
</feature>
<keyword evidence="2" id="KW-0732">Signal</keyword>
<dbReference type="Proteomes" id="UP001145021">
    <property type="component" value="Unassembled WGS sequence"/>
</dbReference>
<accession>A0A9W8CIF1</accession>
<name>A0A9W8CIF1_9FUNG</name>
<evidence type="ECO:0000313" key="3">
    <source>
        <dbReference type="EMBL" id="KAJ1644493.1"/>
    </source>
</evidence>